<dbReference type="AlphaFoldDB" id="A0A673GDD1"/>
<proteinExistence type="inferred from homology"/>
<dbReference type="GO" id="GO:0046872">
    <property type="term" value="F:metal ion binding"/>
    <property type="evidence" value="ECO:0007669"/>
    <property type="project" value="UniProtKB-KW"/>
</dbReference>
<dbReference type="Ensembl" id="ENSSRHT00000010315.1">
    <property type="protein sequence ID" value="ENSSRHP00000010010.1"/>
    <property type="gene ID" value="ENSSRHG00000005679.1"/>
</dbReference>
<keyword evidence="4" id="KW-0540">Nuclease</keyword>
<keyword evidence="6" id="KW-0378">Hydrolase</keyword>
<evidence type="ECO:0000256" key="6">
    <source>
        <dbReference type="ARBA" id="ARBA00022801"/>
    </source>
</evidence>
<comment type="cofactor">
    <cofactor evidence="1">
        <name>a divalent metal cation</name>
        <dbReference type="ChEBI" id="CHEBI:60240"/>
    </cofactor>
</comment>
<accession>A0A673GDD1</accession>
<evidence type="ECO:0000313" key="9">
    <source>
        <dbReference type="Ensembl" id="ENSSRHP00000010010.1"/>
    </source>
</evidence>
<comment type="similarity">
    <text evidence="3">Belongs to the HARBI1 family.</text>
</comment>
<dbReference type="PANTHER" id="PTHR22930:SF85">
    <property type="entry name" value="GH03217P-RELATED"/>
    <property type="match status" value="1"/>
</dbReference>
<evidence type="ECO:0000313" key="10">
    <source>
        <dbReference type="Proteomes" id="UP000472270"/>
    </source>
</evidence>
<evidence type="ECO:0000256" key="5">
    <source>
        <dbReference type="ARBA" id="ARBA00022723"/>
    </source>
</evidence>
<dbReference type="GO" id="GO:0005634">
    <property type="term" value="C:nucleus"/>
    <property type="evidence" value="ECO:0007669"/>
    <property type="project" value="UniProtKB-SubCell"/>
</dbReference>
<dbReference type="Proteomes" id="UP000472270">
    <property type="component" value="Unassembled WGS sequence"/>
</dbReference>
<comment type="subcellular location">
    <subcellularLocation>
        <location evidence="2">Nucleus</location>
    </subcellularLocation>
</comment>
<keyword evidence="10" id="KW-1185">Reference proteome</keyword>
<evidence type="ECO:0000256" key="2">
    <source>
        <dbReference type="ARBA" id="ARBA00004123"/>
    </source>
</evidence>
<evidence type="ECO:0000259" key="8">
    <source>
        <dbReference type="Pfam" id="PF13359"/>
    </source>
</evidence>
<organism evidence="9 10">
    <name type="scientific">Sinocyclocheilus rhinocerous</name>
    <dbReference type="NCBI Taxonomy" id="307959"/>
    <lineage>
        <taxon>Eukaryota</taxon>
        <taxon>Metazoa</taxon>
        <taxon>Chordata</taxon>
        <taxon>Craniata</taxon>
        <taxon>Vertebrata</taxon>
        <taxon>Euteleostomi</taxon>
        <taxon>Actinopterygii</taxon>
        <taxon>Neopterygii</taxon>
        <taxon>Teleostei</taxon>
        <taxon>Ostariophysi</taxon>
        <taxon>Cypriniformes</taxon>
        <taxon>Cyprinidae</taxon>
        <taxon>Cyprininae</taxon>
        <taxon>Sinocyclocheilus</taxon>
    </lineage>
</organism>
<dbReference type="InterPro" id="IPR045249">
    <property type="entry name" value="HARBI1-like"/>
</dbReference>
<dbReference type="InterPro" id="IPR027806">
    <property type="entry name" value="HARBI1_dom"/>
</dbReference>
<sequence>IAIPERGLGSFVGPLHLGLTLTGTEISGFRSRETFLFICHELRPHLQRTTTHYRKPLSVENRVAVALWRLSTNTEYRTISHLFGIGISTVCIITREVVHAIVQVLMPKFIKVPQGNVLRDIVNGFRDKWGFPQCVGAIDGTHVPMIAPRKTKADFYNRMGYYSVLLQAVVDHKLQFWDINVGWPGKVHDARVFANSSLFRKGPSVIGDPFAEGQGLTRAEQQYNYRLSRARMCVECAFGRPKARRRCLLKRNDHSTNTVIAACCTLHNICESRGEALEPNLIDDNDNEMEIANT</sequence>
<name>A0A673GDD1_9TELE</name>
<dbReference type="Pfam" id="PF13359">
    <property type="entry name" value="DDE_Tnp_4"/>
    <property type="match status" value="1"/>
</dbReference>
<reference evidence="9" key="1">
    <citation type="submission" date="2025-08" db="UniProtKB">
        <authorList>
            <consortium name="Ensembl"/>
        </authorList>
    </citation>
    <scope>IDENTIFICATION</scope>
</reference>
<dbReference type="GO" id="GO:0004518">
    <property type="term" value="F:nuclease activity"/>
    <property type="evidence" value="ECO:0007669"/>
    <property type="project" value="UniProtKB-KW"/>
</dbReference>
<evidence type="ECO:0000256" key="4">
    <source>
        <dbReference type="ARBA" id="ARBA00022722"/>
    </source>
</evidence>
<keyword evidence="7" id="KW-0539">Nucleus</keyword>
<dbReference type="PANTHER" id="PTHR22930">
    <property type="match status" value="1"/>
</dbReference>
<feature type="domain" description="DDE Tnp4" evidence="8">
    <location>
        <begin position="138"/>
        <end position="268"/>
    </location>
</feature>
<evidence type="ECO:0000256" key="7">
    <source>
        <dbReference type="ARBA" id="ARBA00023242"/>
    </source>
</evidence>
<evidence type="ECO:0000256" key="3">
    <source>
        <dbReference type="ARBA" id="ARBA00006958"/>
    </source>
</evidence>
<keyword evidence="5" id="KW-0479">Metal-binding</keyword>
<reference evidence="9" key="2">
    <citation type="submission" date="2025-09" db="UniProtKB">
        <authorList>
            <consortium name="Ensembl"/>
        </authorList>
    </citation>
    <scope>IDENTIFICATION</scope>
</reference>
<dbReference type="GO" id="GO:0016787">
    <property type="term" value="F:hydrolase activity"/>
    <property type="evidence" value="ECO:0007669"/>
    <property type="project" value="UniProtKB-KW"/>
</dbReference>
<evidence type="ECO:0000256" key="1">
    <source>
        <dbReference type="ARBA" id="ARBA00001968"/>
    </source>
</evidence>
<protein>
    <recommendedName>
        <fullName evidence="8">DDE Tnp4 domain-containing protein</fullName>
    </recommendedName>
</protein>